<evidence type="ECO:0000313" key="2">
    <source>
        <dbReference type="EMBL" id="KAG7588988.1"/>
    </source>
</evidence>
<dbReference type="AlphaFoldDB" id="A0A8T2BNA8"/>
<organism evidence="2 3">
    <name type="scientific">Arabidopsis suecica</name>
    <name type="common">Swedish thale-cress</name>
    <name type="synonym">Cardaminopsis suecica</name>
    <dbReference type="NCBI Taxonomy" id="45249"/>
    <lineage>
        <taxon>Eukaryota</taxon>
        <taxon>Viridiplantae</taxon>
        <taxon>Streptophyta</taxon>
        <taxon>Embryophyta</taxon>
        <taxon>Tracheophyta</taxon>
        <taxon>Spermatophyta</taxon>
        <taxon>Magnoliopsida</taxon>
        <taxon>eudicotyledons</taxon>
        <taxon>Gunneridae</taxon>
        <taxon>Pentapetalae</taxon>
        <taxon>rosids</taxon>
        <taxon>malvids</taxon>
        <taxon>Brassicales</taxon>
        <taxon>Brassicaceae</taxon>
        <taxon>Camelineae</taxon>
        <taxon>Arabidopsis</taxon>
    </lineage>
</organism>
<reference evidence="2 3" key="1">
    <citation type="submission" date="2020-12" db="EMBL/GenBank/DDBJ databases">
        <title>Concerted genomic and epigenomic changes stabilize Arabidopsis allopolyploids.</title>
        <authorList>
            <person name="Chen Z."/>
        </authorList>
    </citation>
    <scope>NUCLEOTIDE SEQUENCE [LARGE SCALE GENOMIC DNA]</scope>
    <source>
        <strain evidence="2">As9502</strain>
        <tissue evidence="2">Leaf</tissue>
    </source>
</reference>
<proteinExistence type="predicted"/>
<comment type="caution">
    <text evidence="2">The sequence shown here is derived from an EMBL/GenBank/DDBJ whole genome shotgun (WGS) entry which is preliminary data.</text>
</comment>
<dbReference type="InterPro" id="IPR001810">
    <property type="entry name" value="F-box_dom"/>
</dbReference>
<dbReference type="Pfam" id="PF00646">
    <property type="entry name" value="F-box"/>
    <property type="match status" value="1"/>
</dbReference>
<dbReference type="InterPro" id="IPR053781">
    <property type="entry name" value="F-box_AtFBL13-like"/>
</dbReference>
<dbReference type="PROSITE" id="PS50181">
    <property type="entry name" value="FBOX"/>
    <property type="match status" value="1"/>
</dbReference>
<dbReference type="OrthoDB" id="1113691at2759"/>
<feature type="domain" description="F-box" evidence="1">
    <location>
        <begin position="42"/>
        <end position="78"/>
    </location>
</feature>
<dbReference type="PANTHER" id="PTHR32212:SF234">
    <property type="entry name" value="F-BOX_LRR-REPEAT PROTEIN 13-LIKE"/>
    <property type="match status" value="1"/>
</dbReference>
<gene>
    <name evidence="2" type="ORF">ISN44_As07g013050</name>
</gene>
<evidence type="ECO:0000259" key="1">
    <source>
        <dbReference type="PROSITE" id="PS50181"/>
    </source>
</evidence>
<dbReference type="Proteomes" id="UP000694251">
    <property type="component" value="Chromosome 7"/>
</dbReference>
<dbReference type="PANTHER" id="PTHR32212">
    <property type="entry name" value="CYCLIN-LIKE F-BOX"/>
    <property type="match status" value="1"/>
</dbReference>
<keyword evidence="3" id="KW-1185">Reference proteome</keyword>
<sequence length="156" mass="17830">MRTQPSHLAPPHCDPSFLLGCCRSVRSDHHQNRMTGDKIDGVDNISSLPDEILYVIFSFIPTKFAIRTSVLSKRWRHVWSETPFLSIDCRTADANSINKTLDNYPAPKIMSFHLCFSSKAHDLARARNMEKLSLEFLITIFLLLVPKATLGRPRNY</sequence>
<evidence type="ECO:0000313" key="3">
    <source>
        <dbReference type="Proteomes" id="UP000694251"/>
    </source>
</evidence>
<protein>
    <submittedName>
        <fullName evidence="2">F-box domain</fullName>
    </submittedName>
</protein>
<name>A0A8T2BNA8_ARASU</name>
<dbReference type="EMBL" id="JAEFBJ010000007">
    <property type="protein sequence ID" value="KAG7588988.1"/>
    <property type="molecule type" value="Genomic_DNA"/>
</dbReference>
<accession>A0A8T2BNA8</accession>
<dbReference type="CDD" id="cd22160">
    <property type="entry name" value="F-box_AtFBL13-like"/>
    <property type="match status" value="1"/>
</dbReference>
<dbReference type="SMART" id="SM00256">
    <property type="entry name" value="FBOX"/>
    <property type="match status" value="1"/>
</dbReference>